<name>A0ABU1IKP6_9BACL</name>
<dbReference type="Pfam" id="PF13464">
    <property type="entry name" value="RodZ_C"/>
    <property type="match status" value="1"/>
</dbReference>
<feature type="compositionally biased region" description="Pro residues" evidence="1">
    <location>
        <begin position="124"/>
        <end position="135"/>
    </location>
</feature>
<proteinExistence type="predicted"/>
<dbReference type="Pfam" id="PF13413">
    <property type="entry name" value="HTH_25"/>
    <property type="match status" value="1"/>
</dbReference>
<evidence type="ECO:0000313" key="4">
    <source>
        <dbReference type="EMBL" id="MDR6224709.1"/>
    </source>
</evidence>
<dbReference type="PANTHER" id="PTHR34475:SF1">
    <property type="entry name" value="CYTOSKELETON PROTEIN RODZ"/>
    <property type="match status" value="1"/>
</dbReference>
<dbReference type="InterPro" id="IPR025194">
    <property type="entry name" value="RodZ-like_C"/>
</dbReference>
<feature type="transmembrane region" description="Helical" evidence="2">
    <location>
        <begin position="185"/>
        <end position="207"/>
    </location>
</feature>
<accession>A0ABU1IKP6</accession>
<comment type="caution">
    <text evidence="4">The sequence shown here is derived from an EMBL/GenBank/DDBJ whole genome shotgun (WGS) entry which is preliminary data.</text>
</comment>
<reference evidence="4 5" key="1">
    <citation type="submission" date="2023-07" db="EMBL/GenBank/DDBJ databases">
        <title>Genomic Encyclopedia of Type Strains, Phase IV (KMG-IV): sequencing the most valuable type-strain genomes for metagenomic binning, comparative biology and taxonomic classification.</title>
        <authorList>
            <person name="Goeker M."/>
        </authorList>
    </citation>
    <scope>NUCLEOTIDE SEQUENCE [LARGE SCALE GENOMIC DNA]</scope>
    <source>
        <strain evidence="4 5">DSM 45903</strain>
    </source>
</reference>
<evidence type="ECO:0000259" key="3">
    <source>
        <dbReference type="Pfam" id="PF13464"/>
    </source>
</evidence>
<evidence type="ECO:0000256" key="1">
    <source>
        <dbReference type="SAM" id="MobiDB-lite"/>
    </source>
</evidence>
<dbReference type="RefSeq" id="WP_309862260.1">
    <property type="nucleotide sequence ID" value="NZ_JAVDQG010000001.1"/>
</dbReference>
<dbReference type="InterPro" id="IPR050400">
    <property type="entry name" value="Bact_Cytoskel_RodZ"/>
</dbReference>
<dbReference type="Gene3D" id="1.10.260.40">
    <property type="entry name" value="lambda repressor-like DNA-binding domains"/>
    <property type="match status" value="1"/>
</dbReference>
<protein>
    <recommendedName>
        <fullName evidence="3">Cytoskeleton protein RodZ-like C-terminal domain-containing protein</fullName>
    </recommendedName>
</protein>
<feature type="region of interest" description="Disordered" evidence="1">
    <location>
        <begin position="81"/>
        <end position="141"/>
    </location>
</feature>
<sequence length="341" mass="38170">MLEIGHQLRAARESAGFSLEDMQGLTRIPINELIALEEGRFDRLPGSFTVRSHIRSYAVQVGLEPTKLLQQLRTSGRMNIPSHASGSHHFTDPEETNTPIPFHSKENSSSTKTPLAWEKTPPTQKVPPFPPPPRATGPLPVTPWYESLELREGPVPDPSFSQDDRHEEIAVRRNRRTSLRSHKTVRWPIWVATVVFLLLIPIGIWAVQILPGIESNPPSKESGSPPAGNNAPLTDPVDASIPKGMILIDRDDKKSQFELVNNQDLILEIYAADTCWVQIRENEDGGYLKEITLEKGDIFQFPHPQRVSTDLWILLGAPDQVEVSVNGQRITATEVIHIDKK</sequence>
<gene>
    <name evidence="4" type="ORF">JOE21_000697</name>
</gene>
<organism evidence="4 5">
    <name type="scientific">Desmospora profundinema</name>
    <dbReference type="NCBI Taxonomy" id="1571184"/>
    <lineage>
        <taxon>Bacteria</taxon>
        <taxon>Bacillati</taxon>
        <taxon>Bacillota</taxon>
        <taxon>Bacilli</taxon>
        <taxon>Bacillales</taxon>
        <taxon>Thermoactinomycetaceae</taxon>
        <taxon>Desmospora</taxon>
    </lineage>
</organism>
<keyword evidence="2" id="KW-0812">Transmembrane</keyword>
<dbReference type="InterPro" id="IPR010982">
    <property type="entry name" value="Lambda_DNA-bd_dom_sf"/>
</dbReference>
<dbReference type="EMBL" id="JAVDQG010000001">
    <property type="protein sequence ID" value="MDR6224709.1"/>
    <property type="molecule type" value="Genomic_DNA"/>
</dbReference>
<keyword evidence="5" id="KW-1185">Reference proteome</keyword>
<keyword evidence="2" id="KW-0472">Membrane</keyword>
<dbReference type="PANTHER" id="PTHR34475">
    <property type="match status" value="1"/>
</dbReference>
<keyword evidence="2" id="KW-1133">Transmembrane helix</keyword>
<feature type="domain" description="Cytoskeleton protein RodZ-like C-terminal" evidence="3">
    <location>
        <begin position="269"/>
        <end position="331"/>
    </location>
</feature>
<feature type="region of interest" description="Disordered" evidence="1">
    <location>
        <begin position="216"/>
        <end position="237"/>
    </location>
</feature>
<evidence type="ECO:0000313" key="5">
    <source>
        <dbReference type="Proteomes" id="UP001185012"/>
    </source>
</evidence>
<evidence type="ECO:0000256" key="2">
    <source>
        <dbReference type="SAM" id="Phobius"/>
    </source>
</evidence>
<dbReference type="Proteomes" id="UP001185012">
    <property type="component" value="Unassembled WGS sequence"/>
</dbReference>